<dbReference type="Gene3D" id="3.20.20.70">
    <property type="entry name" value="Aldolase class I"/>
    <property type="match status" value="1"/>
</dbReference>
<evidence type="ECO:0000313" key="8">
    <source>
        <dbReference type="EMBL" id="MCW3787601.1"/>
    </source>
</evidence>
<protein>
    <submittedName>
        <fullName evidence="8">Dihydroorotate dehydrogenase-like protein</fullName>
    </submittedName>
</protein>
<feature type="domain" description="Dihydroorotate dehydrogenase catalytic" evidence="7">
    <location>
        <begin position="4"/>
        <end position="286"/>
    </location>
</feature>
<dbReference type="Pfam" id="PF01180">
    <property type="entry name" value="DHO_dh"/>
    <property type="match status" value="1"/>
</dbReference>
<keyword evidence="4" id="KW-0288">FMN</keyword>
<dbReference type="SUPFAM" id="SSF51395">
    <property type="entry name" value="FMN-linked oxidoreductases"/>
    <property type="match status" value="1"/>
</dbReference>
<evidence type="ECO:0000256" key="5">
    <source>
        <dbReference type="ARBA" id="ARBA00022975"/>
    </source>
</evidence>
<accession>A0AAE3M5F5</accession>
<dbReference type="GO" id="GO:0005737">
    <property type="term" value="C:cytoplasm"/>
    <property type="evidence" value="ECO:0007669"/>
    <property type="project" value="InterPro"/>
</dbReference>
<name>A0AAE3M5F5_9BACT</name>
<dbReference type="NCBIfam" id="NF005741">
    <property type="entry name" value="PRK07565.1"/>
    <property type="match status" value="1"/>
</dbReference>
<organism evidence="8 9">
    <name type="scientific">Plebeiibacterium sediminum</name>
    <dbReference type="NCBI Taxonomy" id="2992112"/>
    <lineage>
        <taxon>Bacteria</taxon>
        <taxon>Pseudomonadati</taxon>
        <taxon>Bacteroidota</taxon>
        <taxon>Bacteroidia</taxon>
        <taxon>Marinilabiliales</taxon>
        <taxon>Marinilabiliaceae</taxon>
        <taxon>Plebeiibacterium</taxon>
    </lineage>
</organism>
<proteinExistence type="predicted"/>
<evidence type="ECO:0000256" key="1">
    <source>
        <dbReference type="ARBA" id="ARBA00001917"/>
    </source>
</evidence>
<dbReference type="Proteomes" id="UP001209229">
    <property type="component" value="Unassembled WGS sequence"/>
</dbReference>
<dbReference type="InterPro" id="IPR013785">
    <property type="entry name" value="Aldolase_TIM"/>
</dbReference>
<evidence type="ECO:0000256" key="6">
    <source>
        <dbReference type="ARBA" id="ARBA00023002"/>
    </source>
</evidence>
<evidence type="ECO:0000313" key="9">
    <source>
        <dbReference type="Proteomes" id="UP001209229"/>
    </source>
</evidence>
<gene>
    <name evidence="8" type="ORF">OM075_14090</name>
</gene>
<reference evidence="8" key="1">
    <citation type="submission" date="2022-10" db="EMBL/GenBank/DDBJ databases">
        <authorList>
            <person name="Yu W.X."/>
        </authorList>
    </citation>
    <scope>NUCLEOTIDE SEQUENCE</scope>
    <source>
        <strain evidence="8">AAT</strain>
    </source>
</reference>
<dbReference type="InterPro" id="IPR005720">
    <property type="entry name" value="Dihydroorotate_DH_cat"/>
</dbReference>
<dbReference type="GO" id="GO:0006222">
    <property type="term" value="P:UMP biosynthetic process"/>
    <property type="evidence" value="ECO:0007669"/>
    <property type="project" value="InterPro"/>
</dbReference>
<dbReference type="InterPro" id="IPR012135">
    <property type="entry name" value="Dihydroorotate_DH_1_2"/>
</dbReference>
<dbReference type="PANTHER" id="PTHR48109">
    <property type="entry name" value="DIHYDROOROTATE DEHYDROGENASE (QUINONE), MITOCHONDRIAL-RELATED"/>
    <property type="match status" value="1"/>
</dbReference>
<keyword evidence="6" id="KW-0560">Oxidoreductase</keyword>
<dbReference type="GO" id="GO:0006207">
    <property type="term" value="P:'de novo' pyrimidine nucleobase biosynthetic process"/>
    <property type="evidence" value="ECO:0007669"/>
    <property type="project" value="TreeGrafter"/>
</dbReference>
<comment type="cofactor">
    <cofactor evidence="1">
        <name>FMN</name>
        <dbReference type="ChEBI" id="CHEBI:58210"/>
    </cofactor>
</comment>
<evidence type="ECO:0000256" key="4">
    <source>
        <dbReference type="ARBA" id="ARBA00022643"/>
    </source>
</evidence>
<sequence>MKILETKYMGLRLKNPIIVGSCGLTASVEGLKRIAQSGAAAVVLKSIFEEEIIKEHEDTLKKKLGYQDNNLEFLDYFDYQLKNDVLKKTATLVEEAKKEIDIPIIGSLNCASSGEWISYAKNLEKAGVDALELNVFKLPFDIDQKPEEQEKLYLSIIDKVKENISIPVCIKIAPYSSNLAAMIKKLDDSGVNAITMFNRFYNVDFDIMTDEVKAGGTYSSDQDYYNTLRWISIMSGKVNCDLSASTGIHSAETAIKMIMAGATTVQVVSKLYKDGLGSIAGMLKNIELWMDKRGYLSIDEFRGSVHHEPKENSEKFERVQFMKYFSGHNPDQVI</sequence>
<keyword evidence="9" id="KW-1185">Reference proteome</keyword>
<evidence type="ECO:0000256" key="2">
    <source>
        <dbReference type="ARBA" id="ARBA00004725"/>
    </source>
</evidence>
<dbReference type="PANTHER" id="PTHR48109:SF3">
    <property type="entry name" value="SLL0744 PROTEIN"/>
    <property type="match status" value="1"/>
</dbReference>
<dbReference type="EMBL" id="JAPDPJ010000032">
    <property type="protein sequence ID" value="MCW3787601.1"/>
    <property type="molecule type" value="Genomic_DNA"/>
</dbReference>
<dbReference type="GO" id="GO:0004152">
    <property type="term" value="F:dihydroorotate dehydrogenase activity"/>
    <property type="evidence" value="ECO:0007669"/>
    <property type="project" value="InterPro"/>
</dbReference>
<dbReference type="InterPro" id="IPR050074">
    <property type="entry name" value="DHO_dehydrogenase"/>
</dbReference>
<dbReference type="PIRSF" id="PIRSF000164">
    <property type="entry name" value="DHO_oxidase"/>
    <property type="match status" value="1"/>
</dbReference>
<evidence type="ECO:0000256" key="3">
    <source>
        <dbReference type="ARBA" id="ARBA00022630"/>
    </source>
</evidence>
<keyword evidence="3" id="KW-0285">Flavoprotein</keyword>
<keyword evidence="5" id="KW-0665">Pyrimidine biosynthesis</keyword>
<comment type="pathway">
    <text evidence="2">Pyrimidine metabolism; UMP biosynthesis via de novo pathway.</text>
</comment>
<dbReference type="AlphaFoldDB" id="A0AAE3M5F5"/>
<evidence type="ECO:0000259" key="7">
    <source>
        <dbReference type="Pfam" id="PF01180"/>
    </source>
</evidence>
<comment type="caution">
    <text evidence="8">The sequence shown here is derived from an EMBL/GenBank/DDBJ whole genome shotgun (WGS) entry which is preliminary data.</text>
</comment>
<dbReference type="RefSeq" id="WP_301191166.1">
    <property type="nucleotide sequence ID" value="NZ_JAPDPJ010000032.1"/>
</dbReference>